<gene>
    <name evidence="1" type="ORF">HF519_02280</name>
</gene>
<dbReference type="InterPro" id="IPR001753">
    <property type="entry name" value="Enoyl-CoA_hydra/iso"/>
</dbReference>
<dbReference type="Gene3D" id="3.90.226.10">
    <property type="entry name" value="2-enoyl-CoA Hydratase, Chain A, domain 1"/>
    <property type="match status" value="1"/>
</dbReference>
<evidence type="ECO:0000313" key="1">
    <source>
        <dbReference type="EMBL" id="NMH90432.1"/>
    </source>
</evidence>
<dbReference type="Pfam" id="PF00378">
    <property type="entry name" value="ECH_1"/>
    <property type="match status" value="1"/>
</dbReference>
<comment type="caution">
    <text evidence="1">The sequence shown here is derived from an EMBL/GenBank/DDBJ whole genome shotgun (WGS) entry which is preliminary data.</text>
</comment>
<organism evidence="1 2">
    <name type="scientific">Pseudonocardia bannensis</name>
    <dbReference type="NCBI Taxonomy" id="630973"/>
    <lineage>
        <taxon>Bacteria</taxon>
        <taxon>Bacillati</taxon>
        <taxon>Actinomycetota</taxon>
        <taxon>Actinomycetes</taxon>
        <taxon>Pseudonocardiales</taxon>
        <taxon>Pseudonocardiaceae</taxon>
        <taxon>Pseudonocardia</taxon>
    </lineage>
</organism>
<evidence type="ECO:0008006" key="3">
    <source>
        <dbReference type="Google" id="ProtNLM"/>
    </source>
</evidence>
<sequence length="253" mass="26098">MDLVDVADADGVRTLTLADPKRRNALSVQMRAELRDGLRSAVDDPNCRVIVLAGAAGFFCAGGDISSMSADPEMGEYRLRLLGEVTELITGGGTPVVAAVEGGAFGAGLSLAAAADHVVAAEDARFCASFGTIGLGTDGGLAWTLPRRIGRGRATEMIMFGEVVGAADAHRIGLVERLASPGAALQVAQERAALLAARSRDALTANKSALSGAHADLPALLAEETQAQLRLLAGPDFAEGRAAFFDKRPARFA</sequence>
<keyword evidence="2" id="KW-1185">Reference proteome</keyword>
<dbReference type="RefSeq" id="WP_169409927.1">
    <property type="nucleotide sequence ID" value="NZ_JAAXKZ010000004.1"/>
</dbReference>
<dbReference type="AlphaFoldDB" id="A0A848DCY7"/>
<proteinExistence type="predicted"/>
<dbReference type="EMBL" id="JAAXKZ010000004">
    <property type="protein sequence ID" value="NMH90432.1"/>
    <property type="molecule type" value="Genomic_DNA"/>
</dbReference>
<dbReference type="GO" id="GO:0003824">
    <property type="term" value="F:catalytic activity"/>
    <property type="evidence" value="ECO:0007669"/>
    <property type="project" value="UniProtKB-ARBA"/>
</dbReference>
<evidence type="ECO:0000313" key="2">
    <source>
        <dbReference type="Proteomes" id="UP000586918"/>
    </source>
</evidence>
<dbReference type="SUPFAM" id="SSF52096">
    <property type="entry name" value="ClpP/crotonase"/>
    <property type="match status" value="1"/>
</dbReference>
<dbReference type="PANTHER" id="PTHR43459">
    <property type="entry name" value="ENOYL-COA HYDRATASE"/>
    <property type="match status" value="1"/>
</dbReference>
<dbReference type="Proteomes" id="UP000586918">
    <property type="component" value="Unassembled WGS sequence"/>
</dbReference>
<name>A0A848DCY7_9PSEU</name>
<protein>
    <recommendedName>
        <fullName evidence="3">Enoyl-CoA hydratase</fullName>
    </recommendedName>
</protein>
<dbReference type="CDD" id="cd06558">
    <property type="entry name" value="crotonase-like"/>
    <property type="match status" value="1"/>
</dbReference>
<dbReference type="InterPro" id="IPR029045">
    <property type="entry name" value="ClpP/crotonase-like_dom_sf"/>
</dbReference>
<accession>A0A848DCY7</accession>
<dbReference type="PANTHER" id="PTHR43459:SF1">
    <property type="entry name" value="EG:BACN32G11.4 PROTEIN"/>
    <property type="match status" value="1"/>
</dbReference>
<reference evidence="1 2" key="1">
    <citation type="submission" date="2020-04" db="EMBL/GenBank/DDBJ databases">
        <authorList>
            <person name="Klaysubun C."/>
            <person name="Duangmal K."/>
            <person name="Lipun K."/>
        </authorList>
    </citation>
    <scope>NUCLEOTIDE SEQUENCE [LARGE SCALE GENOMIC DNA]</scope>
    <source>
        <strain evidence="1 2">DSM 45300</strain>
    </source>
</reference>